<keyword evidence="11" id="KW-1185">Reference proteome</keyword>
<evidence type="ECO:0000256" key="4">
    <source>
        <dbReference type="ARBA" id="ARBA00022989"/>
    </source>
</evidence>
<name>A0A7S7NUG7_PALFE</name>
<dbReference type="PANTHER" id="PTHR30572">
    <property type="entry name" value="MEMBRANE COMPONENT OF TRANSPORTER-RELATED"/>
    <property type="match status" value="1"/>
</dbReference>
<keyword evidence="5 7" id="KW-0472">Membrane</keyword>
<reference evidence="10 11" key="1">
    <citation type="submission" date="2020-10" db="EMBL/GenBank/DDBJ databases">
        <title>Complete genome sequence of Paludibaculum fermentans P105T, a facultatively anaerobic acidobacterium capable of dissimilatory Fe(III) reduction.</title>
        <authorList>
            <person name="Dedysh S.N."/>
            <person name="Beletsky A.V."/>
            <person name="Kulichevskaya I.S."/>
            <person name="Mardanov A.V."/>
            <person name="Ravin N.V."/>
        </authorList>
    </citation>
    <scope>NUCLEOTIDE SEQUENCE [LARGE SCALE GENOMIC DNA]</scope>
    <source>
        <strain evidence="10 11">P105</strain>
    </source>
</reference>
<feature type="transmembrane region" description="Helical" evidence="7">
    <location>
        <begin position="757"/>
        <end position="780"/>
    </location>
</feature>
<evidence type="ECO:0000256" key="3">
    <source>
        <dbReference type="ARBA" id="ARBA00022692"/>
    </source>
</evidence>
<dbReference type="InterPro" id="IPR050250">
    <property type="entry name" value="Macrolide_Exporter_MacB"/>
</dbReference>
<dbReference type="InterPro" id="IPR025857">
    <property type="entry name" value="MacB_PCD"/>
</dbReference>
<feature type="domain" description="MacB-like periplasmic core" evidence="9">
    <location>
        <begin position="86"/>
        <end position="309"/>
    </location>
</feature>
<keyword evidence="3 7" id="KW-0812">Transmembrane</keyword>
<feature type="transmembrane region" description="Helical" evidence="7">
    <location>
        <begin position="847"/>
        <end position="870"/>
    </location>
</feature>
<evidence type="ECO:0000256" key="5">
    <source>
        <dbReference type="ARBA" id="ARBA00023136"/>
    </source>
</evidence>
<dbReference type="PANTHER" id="PTHR30572:SF4">
    <property type="entry name" value="ABC TRANSPORTER PERMEASE YTRF"/>
    <property type="match status" value="1"/>
</dbReference>
<evidence type="ECO:0000313" key="11">
    <source>
        <dbReference type="Proteomes" id="UP000593892"/>
    </source>
</evidence>
<dbReference type="GO" id="GO:0005886">
    <property type="term" value="C:plasma membrane"/>
    <property type="evidence" value="ECO:0007669"/>
    <property type="project" value="UniProtKB-SubCell"/>
</dbReference>
<comment type="subcellular location">
    <subcellularLocation>
        <location evidence="1">Cell membrane</location>
        <topology evidence="1">Multi-pass membrane protein</topology>
    </subcellularLocation>
</comment>
<accession>A0A7S7NUG7</accession>
<feature type="transmembrane region" description="Helical" evidence="7">
    <location>
        <begin position="86"/>
        <end position="106"/>
    </location>
</feature>
<feature type="domain" description="MacB-like periplasmic core" evidence="9">
    <location>
        <begin position="537"/>
        <end position="697"/>
    </location>
</feature>
<dbReference type="AlphaFoldDB" id="A0A7S7NUG7"/>
<feature type="domain" description="ABC3 transporter permease C-terminal" evidence="8">
    <location>
        <begin position="362"/>
        <end position="480"/>
    </location>
</feature>
<keyword evidence="4 7" id="KW-1133">Transmembrane helix</keyword>
<gene>
    <name evidence="10" type="ORF">IRI77_08355</name>
</gene>
<proteinExistence type="inferred from homology"/>
<keyword evidence="2" id="KW-1003">Cell membrane</keyword>
<comment type="similarity">
    <text evidence="6">Belongs to the ABC-4 integral membrane protein family.</text>
</comment>
<dbReference type="RefSeq" id="WP_194451616.1">
    <property type="nucleotide sequence ID" value="NZ_CP063849.1"/>
</dbReference>
<evidence type="ECO:0000313" key="10">
    <source>
        <dbReference type="EMBL" id="QOY89953.1"/>
    </source>
</evidence>
<evidence type="ECO:0000259" key="9">
    <source>
        <dbReference type="Pfam" id="PF12704"/>
    </source>
</evidence>
<evidence type="ECO:0000256" key="6">
    <source>
        <dbReference type="ARBA" id="ARBA00038076"/>
    </source>
</evidence>
<dbReference type="InterPro" id="IPR017800">
    <property type="entry name" value="ADOP"/>
</dbReference>
<dbReference type="EMBL" id="CP063849">
    <property type="protein sequence ID" value="QOY89953.1"/>
    <property type="molecule type" value="Genomic_DNA"/>
</dbReference>
<feature type="domain" description="ABC3 transporter permease C-terminal" evidence="8">
    <location>
        <begin position="764"/>
        <end position="871"/>
    </location>
</feature>
<feature type="transmembrane region" description="Helical" evidence="7">
    <location>
        <begin position="813"/>
        <end position="835"/>
    </location>
</feature>
<organism evidence="10 11">
    <name type="scientific">Paludibaculum fermentans</name>
    <dbReference type="NCBI Taxonomy" id="1473598"/>
    <lineage>
        <taxon>Bacteria</taxon>
        <taxon>Pseudomonadati</taxon>
        <taxon>Acidobacteriota</taxon>
        <taxon>Terriglobia</taxon>
        <taxon>Bryobacterales</taxon>
        <taxon>Bryobacteraceae</taxon>
        <taxon>Paludibaculum</taxon>
    </lineage>
</organism>
<feature type="transmembrane region" description="Helical" evidence="7">
    <location>
        <begin position="406"/>
        <end position="434"/>
    </location>
</feature>
<dbReference type="NCBIfam" id="TIGR03434">
    <property type="entry name" value="ADOP"/>
    <property type="match status" value="1"/>
</dbReference>
<dbReference type="Proteomes" id="UP000593892">
    <property type="component" value="Chromosome"/>
</dbReference>
<evidence type="ECO:0000256" key="1">
    <source>
        <dbReference type="ARBA" id="ARBA00004651"/>
    </source>
</evidence>
<evidence type="ECO:0000256" key="2">
    <source>
        <dbReference type="ARBA" id="ARBA00022475"/>
    </source>
</evidence>
<feature type="transmembrane region" description="Helical" evidence="7">
    <location>
        <begin position="454"/>
        <end position="477"/>
    </location>
</feature>
<feature type="transmembrane region" description="Helical" evidence="7">
    <location>
        <begin position="357"/>
        <end position="385"/>
    </location>
</feature>
<protein>
    <submittedName>
        <fullName evidence="10">ABC transporter permease</fullName>
    </submittedName>
</protein>
<sequence length="884" mass="96042">MSFWTRITNVFRGERLNRDIDEELEAHVAEAVVEGRNEAEARRALGAALRLREESRDLRLLPWLDSLRADAVLGWRQLMKRKVTSASAILSLALAIGACTAAFRLVDALLLRPLPVAEPERLFAVSYEKPGRDGRPGVYDSCSYPMFQRWQSALNGQAELLAISYPQRVDLAYGSDQEMEKAHRQYVSGRLFPAFGLRPALGRLLSEDDDRKQGASPYVVLSYDYWQRRFGGDPGVIGRSLRLDAGFFTIAGVAEKRFTGVEPGTVTDVFVPITMKNPASLGSANSFWFHTMVRLKQGGAAEPVRDLLAASYRAFEEERLKGSFQVAKAGPVVEATLNLEPAAAGASRMQREYRRPLTALSVLVALVLLIACANVANLMTAQGWARGREMALRVAIGAGRGRLVQLVLVEGAWIAGLAAAAGGVFAAWSAPFVVSMINPPDDPARLVLPADWRVFGFSLLLTLTVTILFGAIPALRAAAVHPAGALKGGADPHSRRRVMNALIAAQVTFCFLVLFVAGLFAATFDRLNRQPVGFSPDGLLALETVASSPQLPAFWNQVADRLRSVPGVESVGISAWPMLTGEMRNHRISIGGHAPGDALGFTLAVSPGWLETMRITMLGGRDFRREEMDPSVAIVNETFARQFFQGENALGKSFEMIEGKGVRIRVQIVGLVRDAAYRNLRESMLPVAYLPFQTTDQEGAPAPLTRGTFLVRSSRRALMELAPVLRQAVSSERSEFRVSNLRTQAEIVRSQTVRERLLAMLALFFAVVALVLAGVGLYGVMDYTALQRRREISIRMALGARGGDIAVRVTSQIYSMVAVGATAGLALGVASVGSLESLFYQVKATDLPVLAFPSIALLAAALLASMPAVVRAVRTDPARTLRAD</sequence>
<dbReference type="InterPro" id="IPR003838">
    <property type="entry name" value="ABC3_permease_C"/>
</dbReference>
<dbReference type="GO" id="GO:0022857">
    <property type="term" value="F:transmembrane transporter activity"/>
    <property type="evidence" value="ECO:0007669"/>
    <property type="project" value="TreeGrafter"/>
</dbReference>
<dbReference type="Pfam" id="PF02687">
    <property type="entry name" value="FtsX"/>
    <property type="match status" value="2"/>
</dbReference>
<dbReference type="Pfam" id="PF12704">
    <property type="entry name" value="MacB_PCD"/>
    <property type="match status" value="2"/>
</dbReference>
<feature type="transmembrane region" description="Helical" evidence="7">
    <location>
        <begin position="498"/>
        <end position="522"/>
    </location>
</feature>
<evidence type="ECO:0000256" key="7">
    <source>
        <dbReference type="SAM" id="Phobius"/>
    </source>
</evidence>
<dbReference type="KEGG" id="pfer:IRI77_08355"/>
<evidence type="ECO:0000259" key="8">
    <source>
        <dbReference type="Pfam" id="PF02687"/>
    </source>
</evidence>